<dbReference type="AlphaFoldDB" id="A0A1D7TM60"/>
<proteinExistence type="predicted"/>
<accession>A0A1D7TM60</accession>
<gene>
    <name evidence="1" type="ORF">SHALO_2328</name>
</gene>
<dbReference type="KEGG" id="shal:SHALO_2328"/>
<reference evidence="2" key="1">
    <citation type="submission" date="2016-08" db="EMBL/GenBank/DDBJ databases">
        <title>Complete genome sequence of the organohalide-respiring Epsilonproteobacterium Sulfurospirillum halorespirans.</title>
        <authorList>
            <person name="Goris T."/>
            <person name="Zimmermann J."/>
            <person name="Schenz B."/>
            <person name="Lemos M."/>
            <person name="Hackermueller J."/>
            <person name="Diekert G."/>
        </authorList>
    </citation>
    <scope>NUCLEOTIDE SEQUENCE [LARGE SCALE GENOMIC DNA]</scope>
    <source>
        <strain>DSM 13726</strain>
        <strain evidence="2">PCE-M2</strain>
    </source>
</reference>
<keyword evidence="2" id="KW-1185">Reference proteome</keyword>
<evidence type="ECO:0000313" key="1">
    <source>
        <dbReference type="EMBL" id="AOO66088.1"/>
    </source>
</evidence>
<dbReference type="PATRIC" id="fig|1193502.14.peg.2358"/>
<dbReference type="STRING" id="1193502.SHALO_2328"/>
<sequence length="79" mass="9191">MSGLKFIQKMQELFGMSPESAESTKKKAVKELVKKLKLRHILLKQELKNETDLIKREALHDSIKIIKKQMKKGKEIVDD</sequence>
<name>A0A1D7TM60_9BACT</name>
<dbReference type="Proteomes" id="UP000094609">
    <property type="component" value="Chromosome"/>
</dbReference>
<evidence type="ECO:0008006" key="3">
    <source>
        <dbReference type="Google" id="ProtNLM"/>
    </source>
</evidence>
<organism evidence="1 2">
    <name type="scientific">Sulfurospirillum halorespirans DSM 13726</name>
    <dbReference type="NCBI Taxonomy" id="1193502"/>
    <lineage>
        <taxon>Bacteria</taxon>
        <taxon>Pseudomonadati</taxon>
        <taxon>Campylobacterota</taxon>
        <taxon>Epsilonproteobacteria</taxon>
        <taxon>Campylobacterales</taxon>
        <taxon>Sulfurospirillaceae</taxon>
        <taxon>Sulfurospirillum</taxon>
    </lineage>
</organism>
<dbReference type="EMBL" id="CP017111">
    <property type="protein sequence ID" value="AOO66088.1"/>
    <property type="molecule type" value="Genomic_DNA"/>
</dbReference>
<dbReference type="RefSeq" id="WP_069478688.1">
    <property type="nucleotide sequence ID" value="NZ_CP017111.1"/>
</dbReference>
<evidence type="ECO:0000313" key="2">
    <source>
        <dbReference type="Proteomes" id="UP000094609"/>
    </source>
</evidence>
<protein>
    <recommendedName>
        <fullName evidence="3">50S ribosomal protein L29</fullName>
    </recommendedName>
</protein>